<dbReference type="GO" id="GO:0007156">
    <property type="term" value="P:homophilic cell adhesion via plasma membrane adhesion molecules"/>
    <property type="evidence" value="ECO:0007669"/>
    <property type="project" value="TreeGrafter"/>
</dbReference>
<dbReference type="PANTHER" id="PTHR10075:SF100">
    <property type="entry name" value="FASCICLIN-2"/>
    <property type="match status" value="1"/>
</dbReference>
<reference evidence="7" key="1">
    <citation type="submission" date="2023-03" db="UniProtKB">
        <authorList>
            <consortium name="Ensembl"/>
        </authorList>
    </citation>
    <scope>IDENTIFICATION</scope>
</reference>
<feature type="domain" description="Ig-like" evidence="6">
    <location>
        <begin position="903"/>
        <end position="988"/>
    </location>
</feature>
<feature type="domain" description="Ig-like" evidence="6">
    <location>
        <begin position="1013"/>
        <end position="1079"/>
    </location>
</feature>
<keyword evidence="4" id="KW-0325">Glycoprotein</keyword>
<keyword evidence="5" id="KW-0393">Immunoglobulin domain</keyword>
<dbReference type="InterPro" id="IPR056861">
    <property type="entry name" value="HMCN1-like_VWA"/>
</dbReference>
<dbReference type="FunFam" id="2.60.40.10:FF:000890">
    <property type="entry name" value="Hemicentin 1"/>
    <property type="match status" value="1"/>
</dbReference>
<evidence type="ECO:0000256" key="1">
    <source>
        <dbReference type="ARBA" id="ARBA00004613"/>
    </source>
</evidence>
<dbReference type="Pfam" id="PF25106">
    <property type="entry name" value="VWA_4"/>
    <property type="match status" value="1"/>
</dbReference>
<evidence type="ECO:0000256" key="3">
    <source>
        <dbReference type="ARBA" id="ARBA00022729"/>
    </source>
</evidence>
<feature type="domain" description="Ig-like" evidence="6">
    <location>
        <begin position="1179"/>
        <end position="1263"/>
    </location>
</feature>
<accession>A0A8C4L926</accession>
<dbReference type="FunFam" id="2.60.40.10:FF:000739">
    <property type="entry name" value="Hemicentin 1"/>
    <property type="match status" value="1"/>
</dbReference>
<dbReference type="InterPro" id="IPR013098">
    <property type="entry name" value="Ig_I-set"/>
</dbReference>
<sequence length="1375" mass="150146">CFPGRGFLPYWQENAIEGNTFLMSEIRAEEIPEGASTLAFVFDVTGSMYDDLVQVIEGASKILETSLKRPKRPLFNFALVPFHDPEIGPVTITTDPKKFQYELRELYVQGGGDCPEMSIGAIKIALEISLPGSFIYVFTDARSKDYRLTHEVLQLIQQKQSQVVFVLTGDCDDRSHIGYKVYEEIASTSSGQVFHLDKKQVNEVLKWVEEAVQSSKVHLLSTDHLQEAVNTWKIPFDPSLKEVTVSLSGPSPAIEIRNPLGKLIKKGFGLNELLNIQNSAKVVNVKEPEAGMWTVKTSSSGRHSVRITGLSTIDFRAGFSRKPTLDFKRTVSRPVQGIPTYVLLNTSGISIPARVDRLELLSISGSSLKTIPVKYYPDRKPYGIWNISDFIPPSEAFFLKVTGYDKDDYLFQRVSSVSFSSIVPDAPKVTMPRKTPGYYLQPGRIPCSVESLLPFTLSFVRNGVTLGVDQYLKESASVNWDIEKVTLSDEGSYECIAVSSAGTGRAQTFFDPPPVIQVPNNVTVTPGERTVLTCLVISAVDYNLTWQRNDRDVSLADPARMRILANLSLELRSVKFSDAGEYHCVVSNEGGSSAASVFLTVQEPPKVTVMPKNQSFTAGSEVSIMCSATGYPKPKIAWTINDMFILPGQSLAHEGTLFIKNAVPKDAGIYGCLASNSAGTDKQTSTLRYVEAPKLIVVQSELLVALGDTTVLECKTSGVPPPHVKWFKGDLELRPSTFLIIEPLLGLLKIQETQDLDAGDYTCVAVNDAGRATGKITLDVGCKHPSSDRQICFEIDLLFFPANDFGTVRWKYLVCPPFGPSVTSVIEGQQLTLPCALLAGNPIPERRWVKNSLVQNPYITVRSDGSLHIERVRLQDEGKYTCVASNVAGTINKTTTVDVHVLPTIQHGQQILSTIEGIPVTLPCKASGIPKPSIIWSKVNALLVISAKFSAGADGSLYVVSPGGEESGEYVCTATNAAGYAKRKVQLTVYGEMFGDQRGLSQDKPVEISVLAGEEVTLPCEVKSLPPPIITWAKETQLISPFSPRHTFLPSGSMKITEARVSDTGMYLCVATNIAGNVTQSLLFLVPPKIQRGPKLMKVQVGQRVGLPCSAQGTPLPVITWFKGRSTVLVDGVQHISSPDGTLSINQAMLSDTGVYTCVATNIAGSDETEITLHVQEPPYNTPFQERVASQRIAFPCPAKGTPKPTIKWLWNGKELTGREPGISILDDGTLLVIASVTPYDNGEYICVAVNEAGTTERKYNLKVHVPPSIKGGNVTTEISALINSIIKLECETRGLPMPAITWYKDGQPVISSSQALYIDKGQFLHIPRAQVSDSATYTCHVTNVAGTAEKSFHVDVYGKEKIRALIIHLSAYAF</sequence>
<evidence type="ECO:0000313" key="7">
    <source>
        <dbReference type="Ensembl" id="ENSEASP00005007552.1"/>
    </source>
</evidence>
<feature type="domain" description="Ig-like" evidence="6">
    <location>
        <begin position="816"/>
        <end position="898"/>
    </location>
</feature>
<dbReference type="CDD" id="cd00198">
    <property type="entry name" value="vWFA"/>
    <property type="match status" value="1"/>
</dbReference>
<dbReference type="Pfam" id="PF07679">
    <property type="entry name" value="I-set"/>
    <property type="match status" value="7"/>
</dbReference>
<dbReference type="PROSITE" id="PS50835">
    <property type="entry name" value="IG_LIKE"/>
    <property type="match status" value="10"/>
</dbReference>
<dbReference type="InterPro" id="IPR056475">
    <property type="entry name" value="GBD_Hemicentin/VWA7"/>
</dbReference>
<dbReference type="InterPro" id="IPR003598">
    <property type="entry name" value="Ig_sub2"/>
</dbReference>
<dbReference type="GO" id="GO:0005576">
    <property type="term" value="C:extracellular region"/>
    <property type="evidence" value="ECO:0007669"/>
    <property type="project" value="UniProtKB-SubCell"/>
</dbReference>
<dbReference type="GO" id="GO:0030424">
    <property type="term" value="C:axon"/>
    <property type="evidence" value="ECO:0007669"/>
    <property type="project" value="TreeGrafter"/>
</dbReference>
<feature type="domain" description="Ig-like" evidence="6">
    <location>
        <begin position="605"/>
        <end position="688"/>
    </location>
</feature>
<feature type="domain" description="Ig-like" evidence="6">
    <location>
        <begin position="1088"/>
        <end position="1172"/>
    </location>
</feature>
<dbReference type="OMA" id="WNNQGES"/>
<dbReference type="Gene3D" id="2.60.40.10">
    <property type="entry name" value="Immunoglobulins"/>
    <property type="match status" value="10"/>
</dbReference>
<dbReference type="InterPro" id="IPR036465">
    <property type="entry name" value="vWFA_dom_sf"/>
</dbReference>
<dbReference type="FunFam" id="2.60.40.10:FF:001139">
    <property type="entry name" value="Hemicentin 1"/>
    <property type="match status" value="1"/>
</dbReference>
<dbReference type="Gene3D" id="3.40.50.410">
    <property type="entry name" value="von Willebrand factor, type A domain"/>
    <property type="match status" value="1"/>
</dbReference>
<evidence type="ECO:0000256" key="5">
    <source>
        <dbReference type="ARBA" id="ARBA00023319"/>
    </source>
</evidence>
<proteinExistence type="predicted"/>
<organism evidence="7">
    <name type="scientific">Equus asinus asinus</name>
    <dbReference type="NCBI Taxonomy" id="83772"/>
    <lineage>
        <taxon>Eukaryota</taxon>
        <taxon>Metazoa</taxon>
        <taxon>Chordata</taxon>
        <taxon>Craniata</taxon>
        <taxon>Vertebrata</taxon>
        <taxon>Euteleostomi</taxon>
        <taxon>Mammalia</taxon>
        <taxon>Eutheria</taxon>
        <taxon>Laurasiatheria</taxon>
        <taxon>Perissodactyla</taxon>
        <taxon>Equidae</taxon>
        <taxon>Equus</taxon>
    </lineage>
</organism>
<dbReference type="FunFam" id="2.60.40.10:FF:000749">
    <property type="entry name" value="Hemicentin 1"/>
    <property type="match status" value="1"/>
</dbReference>
<dbReference type="SUPFAM" id="SSF48726">
    <property type="entry name" value="Immunoglobulin"/>
    <property type="match status" value="10"/>
</dbReference>
<dbReference type="FunFam" id="2.60.40.10:FF:000130">
    <property type="entry name" value="Hemicentin 1"/>
    <property type="match status" value="1"/>
</dbReference>
<comment type="subcellular location">
    <subcellularLocation>
        <location evidence="1">Secreted</location>
    </subcellularLocation>
</comment>
<name>A0A8C4L926_EQUAS</name>
<feature type="domain" description="Ig-like" evidence="6">
    <location>
        <begin position="693"/>
        <end position="779"/>
    </location>
</feature>
<protein>
    <recommendedName>
        <fullName evidence="6">Ig-like domain-containing protein</fullName>
    </recommendedName>
</protein>
<dbReference type="SUPFAM" id="SSF53300">
    <property type="entry name" value="vWA-like"/>
    <property type="match status" value="1"/>
</dbReference>
<dbReference type="Pfam" id="PF23560">
    <property type="entry name" value="GBD_Hemicentin"/>
    <property type="match status" value="1"/>
</dbReference>
<dbReference type="GO" id="GO:0070593">
    <property type="term" value="P:dendrite self-avoidance"/>
    <property type="evidence" value="ECO:0007669"/>
    <property type="project" value="TreeGrafter"/>
</dbReference>
<feature type="domain" description="Ig-like" evidence="6">
    <location>
        <begin position="513"/>
        <end position="600"/>
    </location>
</feature>
<dbReference type="Ensembl" id="ENSEAST00005008237.1">
    <property type="protein sequence ID" value="ENSEASP00005007552.1"/>
    <property type="gene ID" value="ENSEASG00005005515.1"/>
</dbReference>
<keyword evidence="2" id="KW-0964">Secreted</keyword>
<dbReference type="FunFam" id="2.60.40.10:FF:001075">
    <property type="entry name" value="Hemicentin 1"/>
    <property type="match status" value="1"/>
</dbReference>
<dbReference type="GO" id="GO:0007411">
    <property type="term" value="P:axon guidance"/>
    <property type="evidence" value="ECO:0007669"/>
    <property type="project" value="TreeGrafter"/>
</dbReference>
<feature type="domain" description="Ig-like" evidence="6">
    <location>
        <begin position="1268"/>
        <end position="1356"/>
    </location>
</feature>
<dbReference type="FunFam" id="2.60.40.10:FF:001133">
    <property type="entry name" value="Hemicentin 1"/>
    <property type="match status" value="1"/>
</dbReference>
<dbReference type="Pfam" id="PF13927">
    <property type="entry name" value="Ig_3"/>
    <property type="match status" value="2"/>
</dbReference>
<dbReference type="FunFam" id="2.60.40.10:FF:000186">
    <property type="entry name" value="Hemicentin 1"/>
    <property type="match status" value="1"/>
</dbReference>
<dbReference type="InterPro" id="IPR036179">
    <property type="entry name" value="Ig-like_dom_sf"/>
</dbReference>
<dbReference type="PANTHER" id="PTHR10075">
    <property type="entry name" value="BASIGIN RELATED"/>
    <property type="match status" value="1"/>
</dbReference>
<dbReference type="FunFam" id="3.40.50.410:FF:000032">
    <property type="entry name" value="Hemicentin 1"/>
    <property type="match status" value="1"/>
</dbReference>
<dbReference type="FunFam" id="2.60.40.10:FF:000990">
    <property type="entry name" value="Hemicentin 1"/>
    <property type="match status" value="1"/>
</dbReference>
<dbReference type="CDD" id="cd00096">
    <property type="entry name" value="Ig"/>
    <property type="match status" value="2"/>
</dbReference>
<evidence type="ECO:0000256" key="4">
    <source>
        <dbReference type="ARBA" id="ARBA00023180"/>
    </source>
</evidence>
<dbReference type="SMART" id="SM00409">
    <property type="entry name" value="IG"/>
    <property type="match status" value="10"/>
</dbReference>
<evidence type="ECO:0000259" key="6">
    <source>
        <dbReference type="PROSITE" id="PS50835"/>
    </source>
</evidence>
<evidence type="ECO:0000256" key="2">
    <source>
        <dbReference type="ARBA" id="ARBA00022525"/>
    </source>
</evidence>
<dbReference type="GO" id="GO:0098632">
    <property type="term" value="F:cell-cell adhesion mediator activity"/>
    <property type="evidence" value="ECO:0007669"/>
    <property type="project" value="TreeGrafter"/>
</dbReference>
<dbReference type="InterPro" id="IPR007110">
    <property type="entry name" value="Ig-like_dom"/>
</dbReference>
<dbReference type="InterPro" id="IPR013783">
    <property type="entry name" value="Ig-like_fold"/>
</dbReference>
<keyword evidence="3" id="KW-0732">Signal</keyword>
<dbReference type="SMART" id="SM00408">
    <property type="entry name" value="IGc2"/>
    <property type="match status" value="10"/>
</dbReference>
<dbReference type="InterPro" id="IPR003599">
    <property type="entry name" value="Ig_sub"/>
</dbReference>
<feature type="domain" description="Ig-like" evidence="6">
    <location>
        <begin position="427"/>
        <end position="511"/>
    </location>
</feature>
<dbReference type="GO" id="GO:0005886">
    <property type="term" value="C:plasma membrane"/>
    <property type="evidence" value="ECO:0007669"/>
    <property type="project" value="TreeGrafter"/>
</dbReference>